<evidence type="ECO:0000256" key="2">
    <source>
        <dbReference type="SAM" id="MobiDB-lite"/>
    </source>
</evidence>
<dbReference type="Proteomes" id="UP001168821">
    <property type="component" value="Unassembled WGS sequence"/>
</dbReference>
<gene>
    <name evidence="3" type="ORF">Zmor_021742</name>
</gene>
<dbReference type="AlphaFoldDB" id="A0AA38MBF1"/>
<feature type="region of interest" description="Disordered" evidence="2">
    <location>
        <begin position="92"/>
        <end position="116"/>
    </location>
</feature>
<keyword evidence="1" id="KW-0175">Coiled coil</keyword>
<organism evidence="3 4">
    <name type="scientific">Zophobas morio</name>
    <dbReference type="NCBI Taxonomy" id="2755281"/>
    <lineage>
        <taxon>Eukaryota</taxon>
        <taxon>Metazoa</taxon>
        <taxon>Ecdysozoa</taxon>
        <taxon>Arthropoda</taxon>
        <taxon>Hexapoda</taxon>
        <taxon>Insecta</taxon>
        <taxon>Pterygota</taxon>
        <taxon>Neoptera</taxon>
        <taxon>Endopterygota</taxon>
        <taxon>Coleoptera</taxon>
        <taxon>Polyphaga</taxon>
        <taxon>Cucujiformia</taxon>
        <taxon>Tenebrionidae</taxon>
        <taxon>Zophobas</taxon>
    </lineage>
</organism>
<feature type="compositionally biased region" description="Basic residues" evidence="2">
    <location>
        <begin position="92"/>
        <end position="108"/>
    </location>
</feature>
<protein>
    <submittedName>
        <fullName evidence="3">Uncharacterized protein</fullName>
    </submittedName>
</protein>
<keyword evidence="4" id="KW-1185">Reference proteome</keyword>
<evidence type="ECO:0000256" key="1">
    <source>
        <dbReference type="SAM" id="Coils"/>
    </source>
</evidence>
<comment type="caution">
    <text evidence="3">The sequence shown here is derived from an EMBL/GenBank/DDBJ whole genome shotgun (WGS) entry which is preliminary data.</text>
</comment>
<sequence>MTRSRLQTNTNTVISISVEELEELIEKATEKLEKKIETMEQTFSVLIQNQKCICCEKQINKHPVSSDENSEDELNTSVETVISEEPLKKTVGKKKNYYRRDKKHKQQRTRSLSKDSTGNFKNRIIIGNAEPGPATHEVNFSAATKKAWIYVGRVKRGTTCENVTSFLTNKYKGKQFEVKDLPGNQDARSTSFKVGADLDLLEHLYKSDNWPAGVLVKKFNFRFFRKPAVGNFE</sequence>
<proteinExistence type="predicted"/>
<accession>A0AA38MBF1</accession>
<name>A0AA38MBF1_9CUCU</name>
<feature type="coiled-coil region" evidence="1">
    <location>
        <begin position="18"/>
        <end position="49"/>
    </location>
</feature>
<dbReference type="EMBL" id="JALNTZ010000006">
    <property type="protein sequence ID" value="KAJ3650031.1"/>
    <property type="molecule type" value="Genomic_DNA"/>
</dbReference>
<evidence type="ECO:0000313" key="3">
    <source>
        <dbReference type="EMBL" id="KAJ3650031.1"/>
    </source>
</evidence>
<evidence type="ECO:0000313" key="4">
    <source>
        <dbReference type="Proteomes" id="UP001168821"/>
    </source>
</evidence>
<reference evidence="3" key="1">
    <citation type="journal article" date="2023" name="G3 (Bethesda)">
        <title>Whole genome assemblies of Zophobas morio and Tenebrio molitor.</title>
        <authorList>
            <person name="Kaur S."/>
            <person name="Stinson S.A."/>
            <person name="diCenzo G.C."/>
        </authorList>
    </citation>
    <scope>NUCLEOTIDE SEQUENCE</scope>
    <source>
        <strain evidence="3">QUZm001</strain>
    </source>
</reference>